<protein>
    <submittedName>
        <fullName evidence="1">Sulfotransferase family protein</fullName>
    </submittedName>
</protein>
<dbReference type="RefSeq" id="WP_111536161.1">
    <property type="nucleotide sequence ID" value="NZ_QKZL01000003.1"/>
</dbReference>
<dbReference type="Gene3D" id="3.40.50.300">
    <property type="entry name" value="P-loop containing nucleotide triphosphate hydrolases"/>
    <property type="match status" value="1"/>
</dbReference>
<dbReference type="OrthoDB" id="7444642at2"/>
<dbReference type="InterPro" id="IPR027417">
    <property type="entry name" value="P-loop_NTPase"/>
</dbReference>
<reference evidence="1 2" key="1">
    <citation type="submission" date="2018-06" db="EMBL/GenBank/DDBJ databases">
        <title>Genomic Encyclopedia of Archaeal and Bacterial Type Strains, Phase II (KMG-II): from individual species to whole genera.</title>
        <authorList>
            <person name="Goeker M."/>
        </authorList>
    </citation>
    <scope>NUCLEOTIDE SEQUENCE [LARGE SCALE GENOMIC DNA]</scope>
    <source>
        <strain evidence="1 2">DSM 22009</strain>
    </source>
</reference>
<dbReference type="EMBL" id="QKZL01000003">
    <property type="protein sequence ID" value="PZX18351.1"/>
    <property type="molecule type" value="Genomic_DNA"/>
</dbReference>
<keyword evidence="2" id="KW-1185">Reference proteome</keyword>
<dbReference type="GO" id="GO:0016740">
    <property type="term" value="F:transferase activity"/>
    <property type="evidence" value="ECO:0007669"/>
    <property type="project" value="UniProtKB-KW"/>
</dbReference>
<proteinExistence type="predicted"/>
<dbReference type="Proteomes" id="UP000248916">
    <property type="component" value="Unassembled WGS sequence"/>
</dbReference>
<sequence>MTIARLNQKVFLFVHVPKTGGSSVTKFLTDNGRVALDGAPTWGWSRCTVEHVHAAVYSRIIPRSFYDEGFLILRDPVDRMRSEFKMYAQEWGPTWNPANWVFEAYAKSRRRPTYSVFLRNRRWTIDIDTWLRLSLAMQRRQPYRGNNHFRGQSEFWIEGLTPFFFDEGLDRVAEWLKRTADLGADAVMPHRMPDQPGKRVATCDFSDASKALIRRHFARDYELIAELRRRRDAGEFPGNPPLDLEKAASLSA</sequence>
<evidence type="ECO:0000313" key="2">
    <source>
        <dbReference type="Proteomes" id="UP000248916"/>
    </source>
</evidence>
<dbReference type="SUPFAM" id="SSF52540">
    <property type="entry name" value="P-loop containing nucleoside triphosphate hydrolases"/>
    <property type="match status" value="1"/>
</dbReference>
<keyword evidence="1" id="KW-0808">Transferase</keyword>
<gene>
    <name evidence="1" type="ORF">LX81_00981</name>
</gene>
<evidence type="ECO:0000313" key="1">
    <source>
        <dbReference type="EMBL" id="PZX18351.1"/>
    </source>
</evidence>
<dbReference type="AlphaFoldDB" id="A0A2W7ND80"/>
<comment type="caution">
    <text evidence="1">The sequence shown here is derived from an EMBL/GenBank/DDBJ whole genome shotgun (WGS) entry which is preliminary data.</text>
</comment>
<accession>A0A2W7ND80</accession>
<name>A0A2W7ND80_9RHOB</name>
<organism evidence="1 2">
    <name type="scientific">Palleronia aestuarii</name>
    <dbReference type="NCBI Taxonomy" id="568105"/>
    <lineage>
        <taxon>Bacteria</taxon>
        <taxon>Pseudomonadati</taxon>
        <taxon>Pseudomonadota</taxon>
        <taxon>Alphaproteobacteria</taxon>
        <taxon>Rhodobacterales</taxon>
        <taxon>Roseobacteraceae</taxon>
        <taxon>Palleronia</taxon>
    </lineage>
</organism>